<protein>
    <recommendedName>
        <fullName evidence="4">Lipoprotein</fullName>
    </recommendedName>
</protein>
<sequence length="317" mass="34897">MKRVTKWMTAILLVSLFYGCGPSAEDVLKKYEPYALLTTESDKLPVSFGIIANAPMINYPLSLISSCQEYVNTLAGRRFVADALNPDVRLPAKVKVMTVADMAAGHTTQSASYGNSLALNSIETPFLLVGFEGIAPAESKEAAIPPAFSSKQTYSGKIPFENSKNVTLKMTLSPDLKQVTELTISGEEIKLTPDYFEKQRKPSDKAFKFLENSGMKTNFAIITVNGYRTVERDEAGRDKIESVELKGGFKTTDTIDIADGKIILDEMPFICNLTVTKACIYGQVKLELNRNGTQSVYVVLKNITTPQNIPEEILKKP</sequence>
<evidence type="ECO:0000313" key="3">
    <source>
        <dbReference type="Proteomes" id="UP000278609"/>
    </source>
</evidence>
<gene>
    <name evidence="2" type="ORF">EII40_09410</name>
</gene>
<dbReference type="AlphaFoldDB" id="A0A3P1XLZ3"/>
<organism evidence="2 3">
    <name type="scientific">Tannerella forsythia</name>
    <name type="common">Bacteroides forsythus</name>
    <dbReference type="NCBI Taxonomy" id="28112"/>
    <lineage>
        <taxon>Bacteria</taxon>
        <taxon>Pseudomonadati</taxon>
        <taxon>Bacteroidota</taxon>
        <taxon>Bacteroidia</taxon>
        <taxon>Bacteroidales</taxon>
        <taxon>Tannerellaceae</taxon>
        <taxon>Tannerella</taxon>
    </lineage>
</organism>
<dbReference type="PROSITE" id="PS51257">
    <property type="entry name" value="PROKAR_LIPOPROTEIN"/>
    <property type="match status" value="1"/>
</dbReference>
<name>A0A3P1XLZ3_TANFO</name>
<keyword evidence="1" id="KW-0732">Signal</keyword>
<dbReference type="EMBL" id="RQYS01000040">
    <property type="protein sequence ID" value="RRD59551.1"/>
    <property type="molecule type" value="Genomic_DNA"/>
</dbReference>
<proteinExistence type="predicted"/>
<evidence type="ECO:0008006" key="4">
    <source>
        <dbReference type="Google" id="ProtNLM"/>
    </source>
</evidence>
<dbReference type="OrthoDB" id="9943796at2"/>
<comment type="caution">
    <text evidence="2">The sequence shown here is derived from an EMBL/GenBank/DDBJ whole genome shotgun (WGS) entry which is preliminary data.</text>
</comment>
<evidence type="ECO:0000313" key="2">
    <source>
        <dbReference type="EMBL" id="RRD59551.1"/>
    </source>
</evidence>
<feature type="signal peptide" evidence="1">
    <location>
        <begin position="1"/>
        <end position="24"/>
    </location>
</feature>
<evidence type="ECO:0000256" key="1">
    <source>
        <dbReference type="SAM" id="SignalP"/>
    </source>
</evidence>
<accession>A0A3P1XLZ3</accession>
<feature type="chain" id="PRO_5018024513" description="Lipoprotein" evidence="1">
    <location>
        <begin position="25"/>
        <end position="317"/>
    </location>
</feature>
<dbReference type="Proteomes" id="UP000278609">
    <property type="component" value="Unassembled WGS sequence"/>
</dbReference>
<dbReference type="RefSeq" id="WP_124752010.1">
    <property type="nucleotide sequence ID" value="NZ_RQYS01000040.1"/>
</dbReference>
<reference evidence="2 3" key="1">
    <citation type="submission" date="2018-11" db="EMBL/GenBank/DDBJ databases">
        <title>Genomes From Bacteria Associated with the Canine Oral Cavity: a Test Case for Automated Genome-Based Taxonomic Assignment.</title>
        <authorList>
            <person name="Coil D.A."/>
            <person name="Jospin G."/>
            <person name="Darling A.E."/>
            <person name="Wallis C."/>
            <person name="Davis I.J."/>
            <person name="Harris S."/>
            <person name="Eisen J.A."/>
            <person name="Holcombe L.J."/>
            <person name="O'Flynn C."/>
        </authorList>
    </citation>
    <scope>NUCLEOTIDE SEQUENCE [LARGE SCALE GENOMIC DNA]</scope>
    <source>
        <strain evidence="2 3">OH2617_COT-023</strain>
    </source>
</reference>